<dbReference type="SMART" id="SM00388">
    <property type="entry name" value="HisKA"/>
    <property type="match status" value="1"/>
</dbReference>
<evidence type="ECO:0000256" key="1">
    <source>
        <dbReference type="ARBA" id="ARBA00000085"/>
    </source>
</evidence>
<evidence type="ECO:0000256" key="5">
    <source>
        <dbReference type="ARBA" id="ARBA00022679"/>
    </source>
</evidence>
<dbReference type="Pfam" id="PF02518">
    <property type="entry name" value="HATPase_c"/>
    <property type="match status" value="1"/>
</dbReference>
<comment type="subcellular location">
    <subcellularLocation>
        <location evidence="2">Membrane</location>
    </subcellularLocation>
</comment>
<keyword evidence="8" id="KW-0175">Coiled coil</keyword>
<evidence type="ECO:0000256" key="2">
    <source>
        <dbReference type="ARBA" id="ARBA00004370"/>
    </source>
</evidence>
<evidence type="ECO:0000256" key="4">
    <source>
        <dbReference type="ARBA" id="ARBA00022553"/>
    </source>
</evidence>
<dbReference type="EC" id="2.7.13.3" evidence="3"/>
<dbReference type="GO" id="GO:0005886">
    <property type="term" value="C:plasma membrane"/>
    <property type="evidence" value="ECO:0007669"/>
    <property type="project" value="TreeGrafter"/>
</dbReference>
<keyword evidence="6" id="KW-0418">Kinase</keyword>
<dbReference type="InterPro" id="IPR036097">
    <property type="entry name" value="HisK_dim/P_sf"/>
</dbReference>
<dbReference type="GO" id="GO:0000155">
    <property type="term" value="F:phosphorelay sensor kinase activity"/>
    <property type="evidence" value="ECO:0007669"/>
    <property type="project" value="InterPro"/>
</dbReference>
<dbReference type="SMART" id="SM00387">
    <property type="entry name" value="HATPase_c"/>
    <property type="match status" value="1"/>
</dbReference>
<dbReference type="PANTHER" id="PTHR45453:SF1">
    <property type="entry name" value="PHOSPHATE REGULON SENSOR PROTEIN PHOR"/>
    <property type="match status" value="1"/>
</dbReference>
<evidence type="ECO:0000256" key="8">
    <source>
        <dbReference type="SAM" id="Coils"/>
    </source>
</evidence>
<keyword evidence="13" id="KW-1185">Reference proteome</keyword>
<dbReference type="SUPFAM" id="SSF47384">
    <property type="entry name" value="Homodimeric domain of signal transducing histidine kinase"/>
    <property type="match status" value="1"/>
</dbReference>
<reference evidence="12 13" key="1">
    <citation type="submission" date="2017-05" db="EMBL/GenBank/DDBJ databases">
        <title>Vagococcus spp. assemblies.</title>
        <authorList>
            <person name="Gulvik C.A."/>
        </authorList>
    </citation>
    <scope>NUCLEOTIDE SEQUENCE [LARGE SCALE GENOMIC DNA]</scope>
    <source>
        <strain evidence="12 13">SS1714</strain>
    </source>
</reference>
<evidence type="ECO:0000256" key="6">
    <source>
        <dbReference type="ARBA" id="ARBA00022777"/>
    </source>
</evidence>
<feature type="coiled-coil region" evidence="8">
    <location>
        <begin position="224"/>
        <end position="255"/>
    </location>
</feature>
<evidence type="ECO:0000256" key="7">
    <source>
        <dbReference type="ARBA" id="ARBA00023012"/>
    </source>
</evidence>
<dbReference type="AlphaFoldDB" id="A0A430ANN1"/>
<keyword evidence="9" id="KW-0812">Transmembrane</keyword>
<dbReference type="GO" id="GO:0016036">
    <property type="term" value="P:cellular response to phosphate starvation"/>
    <property type="evidence" value="ECO:0007669"/>
    <property type="project" value="TreeGrafter"/>
</dbReference>
<evidence type="ECO:0000259" key="10">
    <source>
        <dbReference type="PROSITE" id="PS50109"/>
    </source>
</evidence>
<dbReference type="CDD" id="cd00075">
    <property type="entry name" value="HATPase"/>
    <property type="match status" value="1"/>
</dbReference>
<dbReference type="SUPFAM" id="SSF55874">
    <property type="entry name" value="ATPase domain of HSP90 chaperone/DNA topoisomerase II/histidine kinase"/>
    <property type="match status" value="1"/>
</dbReference>
<dbReference type="GO" id="GO:0004721">
    <property type="term" value="F:phosphoprotein phosphatase activity"/>
    <property type="evidence" value="ECO:0007669"/>
    <property type="project" value="TreeGrafter"/>
</dbReference>
<organism evidence="12 13">
    <name type="scientific">Vagococcus carniphilus</name>
    <dbReference type="NCBI Taxonomy" id="218144"/>
    <lineage>
        <taxon>Bacteria</taxon>
        <taxon>Bacillati</taxon>
        <taxon>Bacillota</taxon>
        <taxon>Bacilli</taxon>
        <taxon>Lactobacillales</taxon>
        <taxon>Enterococcaceae</taxon>
        <taxon>Vagococcus</taxon>
    </lineage>
</organism>
<dbReference type="Gene3D" id="1.10.287.130">
    <property type="match status" value="1"/>
</dbReference>
<accession>A0A430ANN1</accession>
<dbReference type="PANTHER" id="PTHR45453">
    <property type="entry name" value="PHOSPHATE REGULON SENSOR PROTEIN PHOR"/>
    <property type="match status" value="1"/>
</dbReference>
<dbReference type="CDD" id="cd06225">
    <property type="entry name" value="HAMP"/>
    <property type="match status" value="1"/>
</dbReference>
<keyword evidence="4" id="KW-0597">Phosphoprotein</keyword>
<keyword evidence="7" id="KW-0902">Two-component regulatory system</keyword>
<dbReference type="Gene3D" id="6.10.340.10">
    <property type="match status" value="1"/>
</dbReference>
<dbReference type="CDD" id="cd00082">
    <property type="entry name" value="HisKA"/>
    <property type="match status" value="1"/>
</dbReference>
<evidence type="ECO:0000313" key="13">
    <source>
        <dbReference type="Proteomes" id="UP000288028"/>
    </source>
</evidence>
<comment type="catalytic activity">
    <reaction evidence="1">
        <text>ATP + protein L-histidine = ADP + protein N-phospho-L-histidine.</text>
        <dbReference type="EC" id="2.7.13.3"/>
    </reaction>
</comment>
<keyword evidence="5" id="KW-0808">Transferase</keyword>
<sequence length="456" mass="52654">MNKIANKFMIGIIVVLALSTLSSIMFTQNYAGKYYVSQKTEQLNQVSDQFISKVNQENVEDVSNSFEKNEKVVIVYSNKTNDNDKLNSELRSSFLEKGIGFKKLWLWEDDYETVIDGKNRIKLYEQEKLNYSLLVKYISKEDLVYAIAMIVPNIEDSFPIINTFFAVISSMTIILATVIIIFLVRRIVEPLNKFDLFAKNMGKGQFIPLEVKTNDELEKVADTLNQMGTEIVHYQEQLKEKNLQMEELLNNVAHDLKTPISLIKLYSEGIKDGLDDGTFLQTIVKESNEMNQMVERLLLISKIEKEEVECREINLSSFVKNRLDTYLIMSNEQKIEIVSRIEDGLLIETNERLLQSIIDNLISNALKYTSGTQIFINLNSVDQKIVFEISNELSDSNLEVEKIWEPYYVGEKSRSKELSGTGLGLYLVKKIVDKLDYEIDCRIKEDKLYFTLMINQ</sequence>
<dbReference type="InterPro" id="IPR003660">
    <property type="entry name" value="HAMP_dom"/>
</dbReference>
<evidence type="ECO:0000256" key="3">
    <source>
        <dbReference type="ARBA" id="ARBA00012438"/>
    </source>
</evidence>
<keyword evidence="9" id="KW-0472">Membrane</keyword>
<dbReference type="PROSITE" id="PS50109">
    <property type="entry name" value="HIS_KIN"/>
    <property type="match status" value="1"/>
</dbReference>
<name>A0A430ANN1_9ENTE</name>
<keyword evidence="9" id="KW-1133">Transmembrane helix</keyword>
<evidence type="ECO:0000259" key="11">
    <source>
        <dbReference type="PROSITE" id="PS50885"/>
    </source>
</evidence>
<dbReference type="OrthoDB" id="9762826at2"/>
<gene>
    <name evidence="12" type="ORF">CBF28_14585</name>
</gene>
<dbReference type="InterPro" id="IPR005467">
    <property type="entry name" value="His_kinase_dom"/>
</dbReference>
<feature type="domain" description="HAMP" evidence="11">
    <location>
        <begin position="185"/>
        <end position="236"/>
    </location>
</feature>
<dbReference type="InterPro" id="IPR003661">
    <property type="entry name" value="HisK_dim/P_dom"/>
</dbReference>
<dbReference type="EMBL" id="NGKB01000022">
    <property type="protein sequence ID" value="RSU09738.1"/>
    <property type="molecule type" value="Genomic_DNA"/>
</dbReference>
<dbReference type="GeneID" id="95581553"/>
<evidence type="ECO:0000256" key="9">
    <source>
        <dbReference type="SAM" id="Phobius"/>
    </source>
</evidence>
<protein>
    <recommendedName>
        <fullName evidence="3">histidine kinase</fullName>
        <ecNumber evidence="3">2.7.13.3</ecNumber>
    </recommendedName>
</protein>
<dbReference type="Pfam" id="PF00512">
    <property type="entry name" value="HisKA"/>
    <property type="match status" value="1"/>
</dbReference>
<proteinExistence type="predicted"/>
<dbReference type="InterPro" id="IPR003594">
    <property type="entry name" value="HATPase_dom"/>
</dbReference>
<comment type="caution">
    <text evidence="12">The sequence shown here is derived from an EMBL/GenBank/DDBJ whole genome shotgun (WGS) entry which is preliminary data.</text>
</comment>
<dbReference type="Gene3D" id="3.30.565.10">
    <property type="entry name" value="Histidine kinase-like ATPase, C-terminal domain"/>
    <property type="match status" value="1"/>
</dbReference>
<dbReference type="InterPro" id="IPR036890">
    <property type="entry name" value="HATPase_C_sf"/>
</dbReference>
<dbReference type="RefSeq" id="WP_126796465.1">
    <property type="nucleotide sequence ID" value="NZ_CP060720.1"/>
</dbReference>
<feature type="domain" description="Histidine kinase" evidence="10">
    <location>
        <begin position="251"/>
        <end position="456"/>
    </location>
</feature>
<dbReference type="Proteomes" id="UP000288028">
    <property type="component" value="Unassembled WGS sequence"/>
</dbReference>
<dbReference type="PROSITE" id="PS50885">
    <property type="entry name" value="HAMP"/>
    <property type="match status" value="1"/>
</dbReference>
<dbReference type="InterPro" id="IPR050351">
    <property type="entry name" value="BphY/WalK/GraS-like"/>
</dbReference>
<feature type="transmembrane region" description="Helical" evidence="9">
    <location>
        <begin position="164"/>
        <end position="184"/>
    </location>
</feature>
<evidence type="ECO:0000313" key="12">
    <source>
        <dbReference type="EMBL" id="RSU09738.1"/>
    </source>
</evidence>